<proteinExistence type="inferred from homology"/>
<evidence type="ECO:0000313" key="3">
    <source>
        <dbReference type="EMBL" id="KRX08317.1"/>
    </source>
</evidence>
<dbReference type="OMA" id="AFIVNTH"/>
<comment type="caution">
    <text evidence="3">The sequence shown here is derived from an EMBL/GenBank/DDBJ whole genome shotgun (WGS) entry which is preliminary data.</text>
</comment>
<dbReference type="InterPro" id="IPR006757">
    <property type="entry name" value="OGF_rcpt"/>
</dbReference>
<dbReference type="PANTHER" id="PTHR14015">
    <property type="entry name" value="OPIOID GROWTH FACTOR RECEPTOR OGFR ZETA-TYPE OPIOID RECEPTOR"/>
    <property type="match status" value="1"/>
</dbReference>
<protein>
    <recommendedName>
        <fullName evidence="2">Opioid growth factor receptor (OGFr) conserved domain-containing protein</fullName>
    </recommendedName>
</protein>
<dbReference type="EMBL" id="LDAU01000066">
    <property type="protein sequence ID" value="KRX08317.1"/>
    <property type="molecule type" value="Genomic_DNA"/>
</dbReference>
<organism evidence="3 4">
    <name type="scientific">Pseudocohnilembus persalinus</name>
    <name type="common">Ciliate</name>
    <dbReference type="NCBI Taxonomy" id="266149"/>
    <lineage>
        <taxon>Eukaryota</taxon>
        <taxon>Sar</taxon>
        <taxon>Alveolata</taxon>
        <taxon>Ciliophora</taxon>
        <taxon>Intramacronucleata</taxon>
        <taxon>Oligohymenophorea</taxon>
        <taxon>Scuticociliatia</taxon>
        <taxon>Philasterida</taxon>
        <taxon>Pseudocohnilembidae</taxon>
        <taxon>Pseudocohnilembus</taxon>
    </lineage>
</organism>
<accession>A0A0V0R1R9</accession>
<dbReference type="AlphaFoldDB" id="A0A0V0R1R9"/>
<evidence type="ECO:0000313" key="4">
    <source>
        <dbReference type="Proteomes" id="UP000054937"/>
    </source>
</evidence>
<dbReference type="Pfam" id="PF04664">
    <property type="entry name" value="OGFr_N"/>
    <property type="match status" value="1"/>
</dbReference>
<dbReference type="InParanoid" id="A0A0V0R1R9"/>
<evidence type="ECO:0000259" key="2">
    <source>
        <dbReference type="Pfam" id="PF04664"/>
    </source>
</evidence>
<keyword evidence="4" id="KW-1185">Reference proteome</keyword>
<feature type="domain" description="Opioid growth factor receptor (OGFr) conserved" evidence="2">
    <location>
        <begin position="3"/>
        <end position="154"/>
    </location>
</feature>
<comment type="similarity">
    <text evidence="1">Belongs to the opioid growth factor receptor family.</text>
</comment>
<dbReference type="PANTHER" id="PTHR14015:SF2">
    <property type="entry name" value="OPIOID GROWTH FACTOR RECEPTOR (OGFR) CONSERVED DOMAIN-CONTAINING PROTEIN"/>
    <property type="match status" value="1"/>
</dbReference>
<dbReference type="Proteomes" id="UP000054937">
    <property type="component" value="Unassembled WGS sequence"/>
</dbReference>
<evidence type="ECO:0000256" key="1">
    <source>
        <dbReference type="ARBA" id="ARBA00010365"/>
    </source>
</evidence>
<dbReference type="InterPro" id="IPR039574">
    <property type="entry name" value="OGFr"/>
</dbReference>
<dbReference type="GO" id="GO:0016020">
    <property type="term" value="C:membrane"/>
    <property type="evidence" value="ECO:0007669"/>
    <property type="project" value="InterPro"/>
</dbReference>
<reference evidence="3 4" key="1">
    <citation type="journal article" date="2015" name="Sci. Rep.">
        <title>Genome of the facultative scuticociliatosis pathogen Pseudocohnilembus persalinus provides insight into its virulence through horizontal gene transfer.</title>
        <authorList>
            <person name="Xiong J."/>
            <person name="Wang G."/>
            <person name="Cheng J."/>
            <person name="Tian M."/>
            <person name="Pan X."/>
            <person name="Warren A."/>
            <person name="Jiang C."/>
            <person name="Yuan D."/>
            <person name="Miao W."/>
        </authorList>
    </citation>
    <scope>NUCLEOTIDE SEQUENCE [LARGE SCALE GENOMIC DNA]</scope>
    <source>
        <strain evidence="3">36N120E</strain>
    </source>
</reference>
<sequence>MLPNVNFFKNIKTKSSYMMISDILARKGNYKLLEQDHSYIQWLFPNKYKSAFNSSSYSLTDEEIKIFKTDKQIAENYVQGYIMFLDFLGFDLISLNSGQIQRGQNFLERANQAFIVNTHNHLRIRRLLCSLNNTGFRKYAIELVEFLNNEAKNKLDSPIYKMNSQNNRLLKIWNFYGQIDATSKKELELFQINNLISLSQAEQPSIFFDQFSQQNTVQKIDDTNQCETKQLQEQFQKINLNNEEQKNNQ</sequence>
<dbReference type="OrthoDB" id="283927at2759"/>
<name>A0A0V0R1R9_PSEPJ</name>
<gene>
    <name evidence="3" type="ORF">PPERSA_01778</name>
</gene>
<dbReference type="GO" id="GO:0140625">
    <property type="term" value="F:opioid growth factor receptor activity"/>
    <property type="evidence" value="ECO:0007669"/>
    <property type="project" value="InterPro"/>
</dbReference>